<dbReference type="SUPFAM" id="SSF51445">
    <property type="entry name" value="(Trans)glycosidases"/>
    <property type="match status" value="1"/>
</dbReference>
<keyword evidence="6 15" id="KW-0378">Hydrolase</keyword>
<dbReference type="OrthoDB" id="4082933at2759"/>
<evidence type="ECO:0000313" key="16">
    <source>
        <dbReference type="Proteomes" id="UP000235786"/>
    </source>
</evidence>
<evidence type="ECO:0000256" key="1">
    <source>
        <dbReference type="ARBA" id="ARBA00004191"/>
    </source>
</evidence>
<keyword evidence="4" id="KW-0964">Secreted</keyword>
<evidence type="ECO:0000256" key="5">
    <source>
        <dbReference type="ARBA" id="ARBA00022729"/>
    </source>
</evidence>
<reference evidence="15 16" key="1">
    <citation type="submission" date="2016-04" db="EMBL/GenBank/DDBJ databases">
        <title>A degradative enzymes factory behind the ericoid mycorrhizal symbiosis.</title>
        <authorList>
            <consortium name="DOE Joint Genome Institute"/>
            <person name="Martino E."/>
            <person name="Morin E."/>
            <person name="Grelet G."/>
            <person name="Kuo A."/>
            <person name="Kohler A."/>
            <person name="Daghino S."/>
            <person name="Barry K."/>
            <person name="Choi C."/>
            <person name="Cichocki N."/>
            <person name="Clum A."/>
            <person name="Copeland A."/>
            <person name="Hainaut M."/>
            <person name="Haridas S."/>
            <person name="Labutti K."/>
            <person name="Lindquist E."/>
            <person name="Lipzen A."/>
            <person name="Khouja H.-R."/>
            <person name="Murat C."/>
            <person name="Ohm R."/>
            <person name="Olson A."/>
            <person name="Spatafora J."/>
            <person name="Veneault-Fourrey C."/>
            <person name="Henrissat B."/>
            <person name="Grigoriev I."/>
            <person name="Martin F."/>
            <person name="Perotto S."/>
        </authorList>
    </citation>
    <scope>NUCLEOTIDE SEQUENCE [LARGE SCALE GENOMIC DNA]</scope>
    <source>
        <strain evidence="15 16">F</strain>
    </source>
</reference>
<dbReference type="InterPro" id="IPR050732">
    <property type="entry name" value="Beta-glucan_modifiers"/>
</dbReference>
<evidence type="ECO:0000256" key="3">
    <source>
        <dbReference type="ARBA" id="ARBA00022512"/>
    </source>
</evidence>
<protein>
    <recommendedName>
        <fullName evidence="9">Probable beta-glucosidase btgE</fullName>
    </recommendedName>
    <alternativeName>
        <fullName evidence="10">Beta-D-glucoside glucohydrolase btgE</fullName>
    </alternativeName>
    <alternativeName>
        <fullName evidence="12">Cellobiase btgE</fullName>
    </alternativeName>
    <alternativeName>
        <fullName evidence="11">Gentiobiase btgE</fullName>
    </alternativeName>
</protein>
<evidence type="ECO:0000256" key="8">
    <source>
        <dbReference type="ARBA" id="ARBA00024983"/>
    </source>
</evidence>
<evidence type="ECO:0000256" key="9">
    <source>
        <dbReference type="ARBA" id="ARBA00039284"/>
    </source>
</evidence>
<name>A0A2J6RN09_HYAVF</name>
<sequence>MKAGLLAVAAAMAAGVSAKSHGHGHGHDHRRHAHEIFHAERGLANETCVAGCTTIYSTIYGEATLYNAPPPPPTSTPAPTSTYAPATVPTPYVTTCPTTGVYTFPATTLTITEEVTVCGAASTTCTPGTNTAGGVTTVVETSTTVVCPYATTTVSGGVTTSTILTTTYVCPSAGTYTIAPVTTVVSKETIWVYPTVASYPVGTYTQPEVIETVTETDYVIFCPYTSSAAPAPPAPTYKASPPPPPASSSPPSTGGYTGGLGTSGKKWAVTYSPFTSAGCKDAATVASEIQQIAAAGYSSVRVYASVCSGLETVGAACETYGLKIIAGVFIDNTGIGGGSGAAEDVSALIAWAKWSLVELIVIGNEAIFGGFVSGSELAGFISSTKASLKAAGYTGPCTTAEPLDILQANTGALCAVLDLVGANIHPFFNGGILPANAGPFVAEQLGLVDALCEGKTGINLETGWPSQGNPNGVSVPSPANQLTALVSISETCGGKSVVLSFFDDLWKAPGSCGCETSFGIQEIAGKF</sequence>
<proteinExistence type="inferred from homology"/>
<comment type="function">
    <text evidence="8">Beta-glucosidases are one of a number of cellulolytic enzymes involved in the degradation of cellulosic biomass. Catalyzes the last step releasing glucose from the inhibitory cellobiose.</text>
</comment>
<comment type="similarity">
    <text evidence="2">Belongs to the glycosyl hydrolase 17 family.</text>
</comment>
<evidence type="ECO:0000256" key="14">
    <source>
        <dbReference type="SAM" id="SignalP"/>
    </source>
</evidence>
<dbReference type="GO" id="GO:0042973">
    <property type="term" value="F:glucan endo-1,3-beta-D-glucosidase activity"/>
    <property type="evidence" value="ECO:0007669"/>
    <property type="project" value="TreeGrafter"/>
</dbReference>
<dbReference type="InterPro" id="IPR017853">
    <property type="entry name" value="GH"/>
</dbReference>
<gene>
    <name evidence="15" type="ORF">L207DRAFT_529817</name>
</gene>
<dbReference type="GO" id="GO:0009277">
    <property type="term" value="C:fungal-type cell wall"/>
    <property type="evidence" value="ECO:0007669"/>
    <property type="project" value="TreeGrafter"/>
</dbReference>
<evidence type="ECO:0000256" key="11">
    <source>
        <dbReference type="ARBA" id="ARBA00041516"/>
    </source>
</evidence>
<keyword evidence="16" id="KW-1185">Reference proteome</keyword>
<keyword evidence="7" id="KW-0326">Glycosidase</keyword>
<dbReference type="PANTHER" id="PTHR16631">
    <property type="entry name" value="GLUCAN 1,3-BETA-GLUCOSIDASE"/>
    <property type="match status" value="1"/>
</dbReference>
<evidence type="ECO:0000256" key="7">
    <source>
        <dbReference type="ARBA" id="ARBA00023295"/>
    </source>
</evidence>
<evidence type="ECO:0000256" key="12">
    <source>
        <dbReference type="ARBA" id="ARBA00042762"/>
    </source>
</evidence>
<dbReference type="AlphaFoldDB" id="A0A2J6RN09"/>
<evidence type="ECO:0000313" key="15">
    <source>
        <dbReference type="EMBL" id="PMD39892.1"/>
    </source>
</evidence>
<dbReference type="Proteomes" id="UP000235786">
    <property type="component" value="Unassembled WGS sequence"/>
</dbReference>
<dbReference type="EMBL" id="KZ613946">
    <property type="protein sequence ID" value="PMD39892.1"/>
    <property type="molecule type" value="Genomic_DNA"/>
</dbReference>
<dbReference type="GO" id="GO:0005576">
    <property type="term" value="C:extracellular region"/>
    <property type="evidence" value="ECO:0007669"/>
    <property type="project" value="TreeGrafter"/>
</dbReference>
<feature type="chain" id="PRO_5014407926" description="Probable beta-glucosidase btgE" evidence="14">
    <location>
        <begin position="19"/>
        <end position="527"/>
    </location>
</feature>
<dbReference type="GO" id="GO:0071555">
    <property type="term" value="P:cell wall organization"/>
    <property type="evidence" value="ECO:0007669"/>
    <property type="project" value="TreeGrafter"/>
</dbReference>
<organism evidence="15 16">
    <name type="scientific">Hyaloscypha variabilis (strain UAMH 11265 / GT02V1 / F)</name>
    <name type="common">Meliniomyces variabilis</name>
    <dbReference type="NCBI Taxonomy" id="1149755"/>
    <lineage>
        <taxon>Eukaryota</taxon>
        <taxon>Fungi</taxon>
        <taxon>Dikarya</taxon>
        <taxon>Ascomycota</taxon>
        <taxon>Pezizomycotina</taxon>
        <taxon>Leotiomycetes</taxon>
        <taxon>Helotiales</taxon>
        <taxon>Hyaloscyphaceae</taxon>
        <taxon>Hyaloscypha</taxon>
        <taxon>Hyaloscypha variabilis</taxon>
    </lineage>
</organism>
<keyword evidence="5 14" id="KW-0732">Signal</keyword>
<feature type="compositionally biased region" description="Pro residues" evidence="13">
    <location>
        <begin position="233"/>
        <end position="248"/>
    </location>
</feature>
<feature type="signal peptide" evidence="14">
    <location>
        <begin position="1"/>
        <end position="18"/>
    </location>
</feature>
<evidence type="ECO:0000256" key="4">
    <source>
        <dbReference type="ARBA" id="ARBA00022525"/>
    </source>
</evidence>
<dbReference type="GO" id="GO:0009986">
    <property type="term" value="C:cell surface"/>
    <property type="evidence" value="ECO:0007669"/>
    <property type="project" value="TreeGrafter"/>
</dbReference>
<comment type="subcellular location">
    <subcellularLocation>
        <location evidence="1">Secreted</location>
        <location evidence="1">Cell wall</location>
    </subcellularLocation>
</comment>
<keyword evidence="3" id="KW-0134">Cell wall</keyword>
<evidence type="ECO:0000256" key="6">
    <source>
        <dbReference type="ARBA" id="ARBA00022801"/>
    </source>
</evidence>
<evidence type="ECO:0000256" key="2">
    <source>
        <dbReference type="ARBA" id="ARBA00008773"/>
    </source>
</evidence>
<evidence type="ECO:0000256" key="13">
    <source>
        <dbReference type="SAM" id="MobiDB-lite"/>
    </source>
</evidence>
<dbReference type="PANTHER" id="PTHR16631:SF24">
    <property type="entry name" value="FAMILY 17 GLUCOSIDASE SCW11-RELATED"/>
    <property type="match status" value="1"/>
</dbReference>
<feature type="region of interest" description="Disordered" evidence="13">
    <location>
        <begin position="233"/>
        <end position="257"/>
    </location>
</feature>
<accession>A0A2J6RN09</accession>
<evidence type="ECO:0000256" key="10">
    <source>
        <dbReference type="ARBA" id="ARBA00041495"/>
    </source>
</evidence>
<dbReference type="STRING" id="1149755.A0A2J6RN09"/>